<evidence type="ECO:0000313" key="3">
    <source>
        <dbReference type="EMBL" id="CAB5018853.1"/>
    </source>
</evidence>
<dbReference type="EMBL" id="CAFBIZ010000098">
    <property type="protein sequence ID" value="CAB4849843.1"/>
    <property type="molecule type" value="Genomic_DNA"/>
</dbReference>
<dbReference type="EMBL" id="CAFBPU010000002">
    <property type="protein sequence ID" value="CAB5018853.1"/>
    <property type="molecule type" value="Genomic_DNA"/>
</dbReference>
<protein>
    <submittedName>
        <fullName evidence="1">Unannotated protein</fullName>
    </submittedName>
</protein>
<proteinExistence type="predicted"/>
<organism evidence="1">
    <name type="scientific">freshwater metagenome</name>
    <dbReference type="NCBI Taxonomy" id="449393"/>
    <lineage>
        <taxon>unclassified sequences</taxon>
        <taxon>metagenomes</taxon>
        <taxon>ecological metagenomes</taxon>
    </lineage>
</organism>
<sequence length="35" mass="3809">MELLRHGVPLTLLFDLIDPSGPRSAELYGQEQAAA</sequence>
<reference evidence="1" key="1">
    <citation type="submission" date="2020-05" db="EMBL/GenBank/DDBJ databases">
        <authorList>
            <person name="Chiriac C."/>
            <person name="Salcher M."/>
            <person name="Ghai R."/>
            <person name="Kavagutti S V."/>
        </authorList>
    </citation>
    <scope>NUCLEOTIDE SEQUENCE</scope>
</reference>
<dbReference type="EMBL" id="CAFBND010000119">
    <property type="protein sequence ID" value="CAB4956967.1"/>
    <property type="molecule type" value="Genomic_DNA"/>
</dbReference>
<name>A0A6J7C1R7_9ZZZZ</name>
<accession>A0A6J7C1R7</accession>
<evidence type="ECO:0000313" key="2">
    <source>
        <dbReference type="EMBL" id="CAB4956967.1"/>
    </source>
</evidence>
<gene>
    <name evidence="1" type="ORF">UFOPK3268_00863</name>
    <name evidence="2" type="ORF">UFOPK3752_02032</name>
    <name evidence="3" type="ORF">UFOPK4150_00114</name>
</gene>
<evidence type="ECO:0000313" key="1">
    <source>
        <dbReference type="EMBL" id="CAB4849843.1"/>
    </source>
</evidence>
<dbReference type="AlphaFoldDB" id="A0A6J7C1R7"/>